<dbReference type="SUPFAM" id="SSF55961">
    <property type="entry name" value="Bet v1-like"/>
    <property type="match status" value="1"/>
</dbReference>
<proteinExistence type="predicted"/>
<dbReference type="Gene3D" id="3.30.530.20">
    <property type="match status" value="1"/>
</dbReference>
<evidence type="ECO:0000313" key="2">
    <source>
        <dbReference type="Proteomes" id="UP000179797"/>
    </source>
</evidence>
<evidence type="ECO:0008006" key="3">
    <source>
        <dbReference type="Google" id="ProtNLM"/>
    </source>
</evidence>
<evidence type="ECO:0000313" key="1">
    <source>
        <dbReference type="EMBL" id="OHX66145.1"/>
    </source>
</evidence>
<organism evidence="1 2">
    <name type="scientific">Flammeovirga pacifica</name>
    <dbReference type="NCBI Taxonomy" id="915059"/>
    <lineage>
        <taxon>Bacteria</taxon>
        <taxon>Pseudomonadati</taxon>
        <taxon>Bacteroidota</taxon>
        <taxon>Cytophagia</taxon>
        <taxon>Cytophagales</taxon>
        <taxon>Flammeovirgaceae</taxon>
        <taxon>Flammeovirga</taxon>
    </lineage>
</organism>
<dbReference type="OrthoDB" id="9807923at2"/>
<protein>
    <recommendedName>
        <fullName evidence="3">Polyketide cyclase</fullName>
    </recommendedName>
</protein>
<dbReference type="InterPro" id="IPR023393">
    <property type="entry name" value="START-like_dom_sf"/>
</dbReference>
<reference evidence="1 2" key="1">
    <citation type="journal article" date="2012" name="Int. J. Syst. Evol. Microbiol.">
        <title>Flammeovirga pacifica sp. nov., isolated from deep-sea sediment.</title>
        <authorList>
            <person name="Xu H."/>
            <person name="Fu Y."/>
            <person name="Yang N."/>
            <person name="Ding Z."/>
            <person name="Lai Q."/>
            <person name="Zeng R."/>
        </authorList>
    </citation>
    <scope>NUCLEOTIDE SEQUENCE [LARGE SCALE GENOMIC DNA]</scope>
    <source>
        <strain evidence="2">DSM 24597 / LMG 26175 / WPAGA1</strain>
    </source>
</reference>
<name>A0A1S1YZ48_FLAPC</name>
<sequence>MKILRFFSLGVFTALFLITGGALLLPSTYHVNQKIIIKSKADKIFPEINNLRNWDKWAFMTDNDVQRLSPTFTGPDEGVGATHSWLNYSGSKADLRILASEPFDKVVLQMTTNDGAFTSDIAFDIQSNQNGCVVTWQEKGDFGYQLAARVIAFMSDYETKIGAQYQLALEQLKFTVENGETIE</sequence>
<dbReference type="STRING" id="915059.NH26_07170"/>
<gene>
    <name evidence="1" type="ORF">NH26_07170</name>
</gene>
<dbReference type="Proteomes" id="UP000179797">
    <property type="component" value="Unassembled WGS sequence"/>
</dbReference>
<dbReference type="AlphaFoldDB" id="A0A1S1YZ48"/>
<comment type="caution">
    <text evidence="1">The sequence shown here is derived from an EMBL/GenBank/DDBJ whole genome shotgun (WGS) entry which is preliminary data.</text>
</comment>
<dbReference type="RefSeq" id="WP_044218520.1">
    <property type="nucleotide sequence ID" value="NZ_JRYR02000001.1"/>
</dbReference>
<keyword evidence="2" id="KW-1185">Reference proteome</keyword>
<accession>A0A1S1YZ48</accession>
<dbReference type="EMBL" id="JRYR02000001">
    <property type="protein sequence ID" value="OHX66145.1"/>
    <property type="molecule type" value="Genomic_DNA"/>
</dbReference>